<dbReference type="Pfam" id="PF14398">
    <property type="entry name" value="ATPgrasp_YheCD"/>
    <property type="match status" value="1"/>
</dbReference>
<proteinExistence type="predicted"/>
<evidence type="ECO:0000313" key="1">
    <source>
        <dbReference type="EMBL" id="TCS95846.1"/>
    </source>
</evidence>
<reference evidence="1 2" key="1">
    <citation type="submission" date="2019-03" db="EMBL/GenBank/DDBJ databases">
        <title>Genomic Encyclopedia of Type Strains, Phase IV (KMG-IV): sequencing the most valuable type-strain genomes for metagenomic binning, comparative biology and taxonomic classification.</title>
        <authorList>
            <person name="Goeker M."/>
        </authorList>
    </citation>
    <scope>NUCLEOTIDE SEQUENCE [LARGE SCALE GENOMIC DNA]</scope>
    <source>
        <strain evidence="1 2">DSM 45707</strain>
    </source>
</reference>
<name>A0A4R3LEG4_9BACL</name>
<dbReference type="InterPro" id="IPR026838">
    <property type="entry name" value="YheC/D"/>
</dbReference>
<sequence length="246" mass="28641">MVRIELSKLDNVKILAKDRKVAKHIPKTYSLTNKSLTSMLKQNSFVYLKPNDSGQGKGLMRIDVEKGLYRLRCRDYQVNHKHEKISTLMEDIQKLKRKRLYLVQQGIQSETKKGRLFDLRVHMLRIKGEWKVVGIVGRLAPSKSIVTNAKSGGKPTKVDVLFQKELGWNEKQSKSMLKKLESLSIKIAQQFSAKYPKWRQFGLDYGIDDHNHPWLYEINVTPGLNVFRLADQSLYRKIIHLRHRSS</sequence>
<dbReference type="Gene3D" id="3.30.470.20">
    <property type="entry name" value="ATP-grasp fold, B domain"/>
    <property type="match status" value="1"/>
</dbReference>
<dbReference type="EMBL" id="SMAG01000002">
    <property type="protein sequence ID" value="TCS95846.1"/>
    <property type="molecule type" value="Genomic_DNA"/>
</dbReference>
<organism evidence="1 2">
    <name type="scientific">Hazenella coriacea</name>
    <dbReference type="NCBI Taxonomy" id="1179467"/>
    <lineage>
        <taxon>Bacteria</taxon>
        <taxon>Bacillati</taxon>
        <taxon>Bacillota</taxon>
        <taxon>Bacilli</taxon>
        <taxon>Bacillales</taxon>
        <taxon>Thermoactinomycetaceae</taxon>
        <taxon>Hazenella</taxon>
    </lineage>
</organism>
<dbReference type="AlphaFoldDB" id="A0A4R3LEG4"/>
<comment type="caution">
    <text evidence="1">The sequence shown here is derived from an EMBL/GenBank/DDBJ whole genome shotgun (WGS) entry which is preliminary data.</text>
</comment>
<protein>
    <submittedName>
        <fullName evidence="1">YheC/D-like protein</fullName>
    </submittedName>
</protein>
<dbReference type="SUPFAM" id="SSF56059">
    <property type="entry name" value="Glutathione synthetase ATP-binding domain-like"/>
    <property type="match status" value="1"/>
</dbReference>
<evidence type="ECO:0000313" key="2">
    <source>
        <dbReference type="Proteomes" id="UP000294937"/>
    </source>
</evidence>
<dbReference type="RefSeq" id="WP_165875817.1">
    <property type="nucleotide sequence ID" value="NZ_SMAG01000002.1"/>
</dbReference>
<keyword evidence="2" id="KW-1185">Reference proteome</keyword>
<gene>
    <name evidence="1" type="ORF">EDD58_102428</name>
</gene>
<accession>A0A4R3LEG4</accession>
<dbReference type="Proteomes" id="UP000294937">
    <property type="component" value="Unassembled WGS sequence"/>
</dbReference>